<proteinExistence type="predicted"/>
<accession>A0AAV7KYP3</accession>
<organism evidence="1 2">
    <name type="scientific">Pleurodeles waltl</name>
    <name type="common">Iberian ribbed newt</name>
    <dbReference type="NCBI Taxonomy" id="8319"/>
    <lineage>
        <taxon>Eukaryota</taxon>
        <taxon>Metazoa</taxon>
        <taxon>Chordata</taxon>
        <taxon>Craniata</taxon>
        <taxon>Vertebrata</taxon>
        <taxon>Euteleostomi</taxon>
        <taxon>Amphibia</taxon>
        <taxon>Batrachia</taxon>
        <taxon>Caudata</taxon>
        <taxon>Salamandroidea</taxon>
        <taxon>Salamandridae</taxon>
        <taxon>Pleurodelinae</taxon>
        <taxon>Pleurodeles</taxon>
    </lineage>
</organism>
<evidence type="ECO:0000313" key="2">
    <source>
        <dbReference type="Proteomes" id="UP001066276"/>
    </source>
</evidence>
<reference evidence="1" key="1">
    <citation type="journal article" date="2022" name="bioRxiv">
        <title>Sequencing and chromosome-scale assembly of the giantPleurodeles waltlgenome.</title>
        <authorList>
            <person name="Brown T."/>
            <person name="Elewa A."/>
            <person name="Iarovenko S."/>
            <person name="Subramanian E."/>
            <person name="Araus A.J."/>
            <person name="Petzold A."/>
            <person name="Susuki M."/>
            <person name="Suzuki K.-i.T."/>
            <person name="Hayashi T."/>
            <person name="Toyoda A."/>
            <person name="Oliveira C."/>
            <person name="Osipova E."/>
            <person name="Leigh N.D."/>
            <person name="Simon A."/>
            <person name="Yun M.H."/>
        </authorList>
    </citation>
    <scope>NUCLEOTIDE SEQUENCE</scope>
    <source>
        <strain evidence="1">20211129_DDA</strain>
        <tissue evidence="1">Liver</tissue>
    </source>
</reference>
<dbReference type="EMBL" id="JANPWB010000016">
    <property type="protein sequence ID" value="KAJ1081283.1"/>
    <property type="molecule type" value="Genomic_DNA"/>
</dbReference>
<name>A0AAV7KYP3_PLEWA</name>
<dbReference type="Proteomes" id="UP001066276">
    <property type="component" value="Chromosome 12"/>
</dbReference>
<evidence type="ECO:0000313" key="1">
    <source>
        <dbReference type="EMBL" id="KAJ1081283.1"/>
    </source>
</evidence>
<keyword evidence="2" id="KW-1185">Reference proteome</keyword>
<gene>
    <name evidence="1" type="ORF">NDU88_001465</name>
</gene>
<comment type="caution">
    <text evidence="1">The sequence shown here is derived from an EMBL/GenBank/DDBJ whole genome shotgun (WGS) entry which is preliminary data.</text>
</comment>
<dbReference type="AlphaFoldDB" id="A0AAV7KYP3"/>
<sequence>MAPRCCGLKTLVGSIWEAKQPGSSYSASSSETRFHSNAIDDYPLGMTGAPYAAVYPSLSTDRITYEKVKEETLTVDAATSLIRNKWAAIKTIMAENGEVNYKTEKHGAKTERMYAWPGAHIQVND</sequence>
<protein>
    <submittedName>
        <fullName evidence="1">Uncharacterized protein</fullName>
    </submittedName>
</protein>